<evidence type="ECO:0000313" key="2">
    <source>
        <dbReference type="EMBL" id="QHT35349.1"/>
    </source>
</evidence>
<feature type="compositionally biased region" description="Low complexity" evidence="1">
    <location>
        <begin position="162"/>
        <end position="171"/>
    </location>
</feature>
<feature type="compositionally biased region" description="Basic and acidic residues" evidence="1">
    <location>
        <begin position="192"/>
        <end position="204"/>
    </location>
</feature>
<organism evidence="2">
    <name type="scientific">viral metagenome</name>
    <dbReference type="NCBI Taxonomy" id="1070528"/>
    <lineage>
        <taxon>unclassified sequences</taxon>
        <taxon>metagenomes</taxon>
        <taxon>organismal metagenomes</taxon>
    </lineage>
</organism>
<protein>
    <submittedName>
        <fullName evidence="2">Uncharacterized protein</fullName>
    </submittedName>
</protein>
<sequence length="272" mass="29233">MQSRKKQIKNKNKRNKGHTFKNKKARGGVTPDGSAEERVVGEVKQSGEQPVIESTKNKIPLLVATKKGCKLHLEADTEKLTFWYSFADGSDDTKHVIATNDDEFSEAIILLDTAVKEKLDAKSLSTVSETVSQEKSGEPAGPAAVEESVPASEEKSGEPAGPAAVEESVPASEEKSGEPVGPVAVEESVPASEEKSGEPEPIESRFKIGDKVFCEVYKDSPNQGIFTIDNIFKSPNGEIQLDGKDKNGTKRAFAEALCKLHTAPAAVEQVNP</sequence>
<accession>A0A6C0F461</accession>
<dbReference type="EMBL" id="MN739019">
    <property type="protein sequence ID" value="QHT35349.1"/>
    <property type="molecule type" value="Genomic_DNA"/>
</dbReference>
<feature type="compositionally biased region" description="Basic residues" evidence="1">
    <location>
        <begin position="1"/>
        <end position="26"/>
    </location>
</feature>
<feature type="region of interest" description="Disordered" evidence="1">
    <location>
        <begin position="128"/>
        <end position="204"/>
    </location>
</feature>
<dbReference type="AlphaFoldDB" id="A0A6C0F461"/>
<name>A0A6C0F461_9ZZZZ</name>
<feature type="region of interest" description="Disordered" evidence="1">
    <location>
        <begin position="1"/>
        <end position="48"/>
    </location>
</feature>
<proteinExistence type="predicted"/>
<feature type="compositionally biased region" description="Low complexity" evidence="1">
    <location>
        <begin position="182"/>
        <end position="191"/>
    </location>
</feature>
<reference evidence="2" key="1">
    <citation type="journal article" date="2020" name="Nature">
        <title>Giant virus diversity and host interactions through global metagenomics.</title>
        <authorList>
            <person name="Schulz F."/>
            <person name="Roux S."/>
            <person name="Paez-Espino D."/>
            <person name="Jungbluth S."/>
            <person name="Walsh D.A."/>
            <person name="Denef V.J."/>
            <person name="McMahon K.D."/>
            <person name="Konstantinidis K.T."/>
            <person name="Eloe-Fadrosh E.A."/>
            <person name="Kyrpides N.C."/>
            <person name="Woyke T."/>
        </authorList>
    </citation>
    <scope>NUCLEOTIDE SEQUENCE</scope>
    <source>
        <strain evidence="2">GVMAG-M-3300009180-1</strain>
    </source>
</reference>
<evidence type="ECO:0000256" key="1">
    <source>
        <dbReference type="SAM" id="MobiDB-lite"/>
    </source>
</evidence>
<feature type="compositionally biased region" description="Low complexity" evidence="1">
    <location>
        <begin position="142"/>
        <end position="151"/>
    </location>
</feature>